<sequence>MTNFSFLSQAHPSISMTKMATTTKAFTSQMTRMTTPTAAKRPA</sequence>
<name>L8E970_HUMAN</name>
<gene>
    <name evidence="1" type="primary">ZFHX4</name>
</gene>
<evidence type="ECO:0000313" key="1">
    <source>
        <dbReference type="EMBL" id="CCQ43719.1"/>
    </source>
</evidence>
<protein>
    <submittedName>
        <fullName evidence="1">Alternative protein ZFHX4</fullName>
    </submittedName>
</protein>
<dbReference type="OrthoDB" id="6417226at2759"/>
<dbReference type="ChiTaRS" id="ZFHX4">
    <property type="organism name" value="human"/>
</dbReference>
<proteinExistence type="predicted"/>
<reference evidence="1" key="1">
    <citation type="journal article" date="2013" name="PLoS ONE">
        <title>Direct detection of alternative open reading frames translation products in human significantly expands the proteome.</title>
        <authorList>
            <person name="Vanderperre B."/>
            <person name="Lucier J.-F."/>
            <person name="Motard J."/>
            <person name="Tremblay G."/>
            <person name="Vanderperre S."/>
            <person name="Wisztorski M."/>
            <person name="Salzet M."/>
            <person name="Boisvert F.-M."/>
            <person name="Roucou X."/>
        </authorList>
    </citation>
    <scope>NUCLEOTIDE SEQUENCE</scope>
</reference>
<dbReference type="AlphaFoldDB" id="L8E970"/>
<dbReference type="EMBL" id="HF584222">
    <property type="protein sequence ID" value="CCQ43719.1"/>
    <property type="molecule type" value="Genomic_DNA"/>
</dbReference>
<organism evidence="1">
    <name type="scientific">Homo sapiens</name>
    <name type="common">Human</name>
    <dbReference type="NCBI Taxonomy" id="9606"/>
    <lineage>
        <taxon>Eukaryota</taxon>
        <taxon>Metazoa</taxon>
        <taxon>Chordata</taxon>
        <taxon>Craniata</taxon>
        <taxon>Vertebrata</taxon>
        <taxon>Euteleostomi</taxon>
        <taxon>Mammalia</taxon>
        <taxon>Eutheria</taxon>
        <taxon>Euarchontoglires</taxon>
        <taxon>Primates</taxon>
        <taxon>Haplorrhini</taxon>
        <taxon>Catarrhini</taxon>
        <taxon>Hominidae</taxon>
        <taxon>Homo</taxon>
    </lineage>
</organism>
<accession>L8E970</accession>